<reference evidence="3" key="1">
    <citation type="journal article" date="2023" name="Plant J.">
        <title>The genome of the king protea, Protea cynaroides.</title>
        <authorList>
            <person name="Chang J."/>
            <person name="Duong T.A."/>
            <person name="Schoeman C."/>
            <person name="Ma X."/>
            <person name="Roodt D."/>
            <person name="Barker N."/>
            <person name="Li Z."/>
            <person name="Van de Peer Y."/>
            <person name="Mizrachi E."/>
        </authorList>
    </citation>
    <scope>NUCLEOTIDE SEQUENCE</scope>
    <source>
        <tissue evidence="3">Young leaves</tissue>
    </source>
</reference>
<accession>A0A9Q0L001</accession>
<evidence type="ECO:0000256" key="1">
    <source>
        <dbReference type="ARBA" id="ARBA00022679"/>
    </source>
</evidence>
<organism evidence="3 4">
    <name type="scientific">Protea cynaroides</name>
    <dbReference type="NCBI Taxonomy" id="273540"/>
    <lineage>
        <taxon>Eukaryota</taxon>
        <taxon>Viridiplantae</taxon>
        <taxon>Streptophyta</taxon>
        <taxon>Embryophyta</taxon>
        <taxon>Tracheophyta</taxon>
        <taxon>Spermatophyta</taxon>
        <taxon>Magnoliopsida</taxon>
        <taxon>Proteales</taxon>
        <taxon>Proteaceae</taxon>
        <taxon>Protea</taxon>
    </lineage>
</organism>
<dbReference type="InterPro" id="IPR023213">
    <property type="entry name" value="CAT-like_dom_sf"/>
</dbReference>
<gene>
    <name evidence="3" type="ORF">NE237_010673</name>
</gene>
<protein>
    <submittedName>
        <fullName evidence="3">Uncharacterized protein</fullName>
    </submittedName>
</protein>
<dbReference type="PANTHER" id="PTHR31625">
    <property type="match status" value="1"/>
</dbReference>
<evidence type="ECO:0000313" key="4">
    <source>
        <dbReference type="Proteomes" id="UP001141806"/>
    </source>
</evidence>
<keyword evidence="2" id="KW-0012">Acyltransferase</keyword>
<dbReference type="EMBL" id="JAMYWD010000002">
    <property type="protein sequence ID" value="KAJ4979893.1"/>
    <property type="molecule type" value="Genomic_DNA"/>
</dbReference>
<comment type="caution">
    <text evidence="3">The sequence shown here is derived from an EMBL/GenBank/DDBJ whole genome shotgun (WGS) entry which is preliminary data.</text>
</comment>
<dbReference type="OrthoDB" id="1862401at2759"/>
<keyword evidence="1" id="KW-0808">Transferase</keyword>
<name>A0A9Q0L001_9MAGN</name>
<dbReference type="Proteomes" id="UP001141806">
    <property type="component" value="Unassembled WGS sequence"/>
</dbReference>
<dbReference type="InterPro" id="IPR051504">
    <property type="entry name" value="Plant_metabolite_acyltrans"/>
</dbReference>
<proteinExistence type="predicted"/>
<dbReference type="GO" id="GO:0016747">
    <property type="term" value="F:acyltransferase activity, transferring groups other than amino-acyl groups"/>
    <property type="evidence" value="ECO:0007669"/>
    <property type="project" value="UniProtKB-ARBA"/>
</dbReference>
<keyword evidence="4" id="KW-1185">Reference proteome</keyword>
<dbReference type="Gene3D" id="3.30.559.10">
    <property type="entry name" value="Chloramphenicol acetyltransferase-like domain"/>
    <property type="match status" value="1"/>
</dbReference>
<dbReference type="AlphaFoldDB" id="A0A9Q0L001"/>
<sequence>MGTGFVSGNRSLRMMDMKIQPDMVRATMELNPTDLRRLKEWILAQQNKVKQPIPIHTSTCAFAWVCLAKAEAATTGIQIVSSLKYREKGDAPHKPDNHTKTHFWVNVDCRACSIRIKICPNRPVDTLMKMDRPIPGTYFRNCVKPLLVTTGRSNLLRKD</sequence>
<evidence type="ECO:0000256" key="2">
    <source>
        <dbReference type="ARBA" id="ARBA00023315"/>
    </source>
</evidence>
<evidence type="ECO:0000313" key="3">
    <source>
        <dbReference type="EMBL" id="KAJ4979893.1"/>
    </source>
</evidence>